<dbReference type="EMBL" id="JARPTC010000033">
    <property type="protein sequence ID" value="MDO7789054.1"/>
    <property type="molecule type" value="Genomic_DNA"/>
</dbReference>
<gene>
    <name evidence="2" type="ORF">P6N53_17730</name>
</gene>
<organism evidence="2 3">
    <name type="scientific">Desulforamulus aquiferis</name>
    <dbReference type="NCBI Taxonomy" id="1397668"/>
    <lineage>
        <taxon>Bacteria</taxon>
        <taxon>Bacillati</taxon>
        <taxon>Bacillota</taxon>
        <taxon>Clostridia</taxon>
        <taxon>Eubacteriales</taxon>
        <taxon>Peptococcaceae</taxon>
        <taxon>Desulforamulus</taxon>
    </lineage>
</organism>
<dbReference type="Pfam" id="PF06695">
    <property type="entry name" value="Sm_multidrug_ex"/>
    <property type="match status" value="1"/>
</dbReference>
<dbReference type="RefSeq" id="WP_304545538.1">
    <property type="nucleotide sequence ID" value="NZ_JARPTC010000033.1"/>
</dbReference>
<comment type="caution">
    <text evidence="2">The sequence shown here is derived from an EMBL/GenBank/DDBJ whole genome shotgun (WGS) entry which is preliminary data.</text>
</comment>
<dbReference type="AlphaFoldDB" id="A0AAW7ZJ14"/>
<keyword evidence="1" id="KW-0812">Transmembrane</keyword>
<keyword evidence="1" id="KW-1133">Transmembrane helix</keyword>
<keyword evidence="1" id="KW-0472">Membrane</keyword>
<dbReference type="Proteomes" id="UP001172911">
    <property type="component" value="Unassembled WGS sequence"/>
</dbReference>
<keyword evidence="3" id="KW-1185">Reference proteome</keyword>
<feature type="transmembrane region" description="Helical" evidence="1">
    <location>
        <begin position="45"/>
        <end position="63"/>
    </location>
</feature>
<dbReference type="PANTHER" id="PTHR36007:SF2">
    <property type="entry name" value="TRANSPORT PROTEIN-RELATED"/>
    <property type="match status" value="1"/>
</dbReference>
<sequence length="162" mass="17656">MFELLRGLPQELMVFIIAALPVIELRGAIPYAIGVLKMEPLTALGWSVLGNIAPPIAILYLLGPLQKLLEEKLPWISRWFNWLYNRSAKRGELIEKYGPWGLLLFVSIPAPGTGAWTGCILAFLLGIRPVKALAVVAAGIIIAGIIVTMAVTGGLLVFKHLF</sequence>
<evidence type="ECO:0000313" key="3">
    <source>
        <dbReference type="Proteomes" id="UP001172911"/>
    </source>
</evidence>
<feature type="transmembrane region" description="Helical" evidence="1">
    <location>
        <begin position="12"/>
        <end position="33"/>
    </location>
</feature>
<reference evidence="2" key="1">
    <citation type="journal article" date="2023" name="J. Hazard. Mater.">
        <title>Anaerobic biodegradation of pyrene and benzo[a]pyrene by a new sulfate-reducing Desulforamulus aquiferis strain DSA.</title>
        <authorList>
            <person name="Zhang Z."/>
            <person name="Sun J."/>
            <person name="Gong X."/>
            <person name="Wang C."/>
            <person name="Wang H."/>
        </authorList>
    </citation>
    <scope>NUCLEOTIDE SEQUENCE</scope>
    <source>
        <strain evidence="2">DSA</strain>
    </source>
</reference>
<name>A0AAW7ZJ14_9FIRM</name>
<proteinExistence type="predicted"/>
<reference evidence="2" key="2">
    <citation type="submission" date="2023-03" db="EMBL/GenBank/DDBJ databases">
        <authorList>
            <person name="Zhang Z."/>
        </authorList>
    </citation>
    <scope>NUCLEOTIDE SEQUENCE</scope>
    <source>
        <strain evidence="2">DSA</strain>
    </source>
</reference>
<evidence type="ECO:0000313" key="2">
    <source>
        <dbReference type="EMBL" id="MDO7789054.1"/>
    </source>
</evidence>
<dbReference type="InterPro" id="IPR009577">
    <property type="entry name" value="Sm_multidrug_ex"/>
</dbReference>
<feature type="transmembrane region" description="Helical" evidence="1">
    <location>
        <begin position="133"/>
        <end position="158"/>
    </location>
</feature>
<accession>A0AAW7ZJ14</accession>
<evidence type="ECO:0000256" key="1">
    <source>
        <dbReference type="SAM" id="Phobius"/>
    </source>
</evidence>
<feature type="transmembrane region" description="Helical" evidence="1">
    <location>
        <begin position="100"/>
        <end position="127"/>
    </location>
</feature>
<protein>
    <submittedName>
        <fullName evidence="2">Small multi-drug export protein</fullName>
    </submittedName>
</protein>
<dbReference type="PANTHER" id="PTHR36007">
    <property type="entry name" value="TRANSPORT PROTEIN-RELATED"/>
    <property type="match status" value="1"/>
</dbReference>